<dbReference type="GO" id="GO:0005829">
    <property type="term" value="C:cytosol"/>
    <property type="evidence" value="ECO:0007669"/>
    <property type="project" value="TreeGrafter"/>
</dbReference>
<dbReference type="GeneID" id="89925810"/>
<dbReference type="InterPro" id="IPR050357">
    <property type="entry name" value="Arrestin_domain-protein"/>
</dbReference>
<name>A0AAV9PH64_9PEZI</name>
<dbReference type="SUPFAM" id="SSF81296">
    <property type="entry name" value="E set domains"/>
    <property type="match status" value="1"/>
</dbReference>
<dbReference type="PANTHER" id="PTHR11188">
    <property type="entry name" value="ARRESTIN DOMAIN CONTAINING PROTEIN"/>
    <property type="match status" value="1"/>
</dbReference>
<dbReference type="Proteomes" id="UP001337655">
    <property type="component" value="Unassembled WGS sequence"/>
</dbReference>
<dbReference type="EMBL" id="JAVRRT010000006">
    <property type="protein sequence ID" value="KAK5171320.1"/>
    <property type="molecule type" value="Genomic_DNA"/>
</dbReference>
<feature type="region of interest" description="Disordered" evidence="1">
    <location>
        <begin position="415"/>
        <end position="518"/>
    </location>
</feature>
<dbReference type="AlphaFoldDB" id="A0AAV9PH64"/>
<reference evidence="3 4" key="1">
    <citation type="submission" date="2023-08" db="EMBL/GenBank/DDBJ databases">
        <title>Black Yeasts Isolated from many extreme environments.</title>
        <authorList>
            <person name="Coleine C."/>
            <person name="Stajich J.E."/>
            <person name="Selbmann L."/>
        </authorList>
    </citation>
    <scope>NUCLEOTIDE SEQUENCE [LARGE SCALE GENOMIC DNA]</scope>
    <source>
        <strain evidence="3 4">CCFEE 5935</strain>
    </source>
</reference>
<organism evidence="3 4">
    <name type="scientific">Saxophila tyrrhenica</name>
    <dbReference type="NCBI Taxonomy" id="1690608"/>
    <lineage>
        <taxon>Eukaryota</taxon>
        <taxon>Fungi</taxon>
        <taxon>Dikarya</taxon>
        <taxon>Ascomycota</taxon>
        <taxon>Pezizomycotina</taxon>
        <taxon>Dothideomycetes</taxon>
        <taxon>Dothideomycetidae</taxon>
        <taxon>Mycosphaerellales</taxon>
        <taxon>Extremaceae</taxon>
        <taxon>Saxophila</taxon>
    </lineage>
</organism>
<dbReference type="GO" id="GO:0070086">
    <property type="term" value="P:ubiquitin-dependent endocytosis"/>
    <property type="evidence" value="ECO:0007669"/>
    <property type="project" value="TreeGrafter"/>
</dbReference>
<dbReference type="CDD" id="cd22952">
    <property type="entry name" value="ART10-like"/>
    <property type="match status" value="1"/>
</dbReference>
<evidence type="ECO:0000256" key="1">
    <source>
        <dbReference type="SAM" id="MobiDB-lite"/>
    </source>
</evidence>
<dbReference type="GO" id="GO:0030674">
    <property type="term" value="F:protein-macromolecule adaptor activity"/>
    <property type="evidence" value="ECO:0007669"/>
    <property type="project" value="TreeGrafter"/>
</dbReference>
<dbReference type="Pfam" id="PF00339">
    <property type="entry name" value="Arrestin_N"/>
    <property type="match status" value="1"/>
</dbReference>
<dbReference type="GO" id="GO:0005886">
    <property type="term" value="C:plasma membrane"/>
    <property type="evidence" value="ECO:0007669"/>
    <property type="project" value="TreeGrafter"/>
</dbReference>
<feature type="region of interest" description="Disordered" evidence="1">
    <location>
        <begin position="131"/>
        <end position="150"/>
    </location>
</feature>
<gene>
    <name evidence="3" type="ORF">LTR77_004464</name>
</gene>
<feature type="compositionally biased region" description="Pro residues" evidence="1">
    <location>
        <begin position="486"/>
        <end position="498"/>
    </location>
</feature>
<feature type="compositionally biased region" description="Basic and acidic residues" evidence="1">
    <location>
        <begin position="506"/>
        <end position="518"/>
    </location>
</feature>
<dbReference type="RefSeq" id="XP_064660348.1">
    <property type="nucleotide sequence ID" value="XM_064801718.1"/>
</dbReference>
<dbReference type="InterPro" id="IPR011021">
    <property type="entry name" value="Arrestin-like_N"/>
</dbReference>
<dbReference type="Gene3D" id="2.60.40.640">
    <property type="match status" value="1"/>
</dbReference>
<protein>
    <recommendedName>
        <fullName evidence="2">Arrestin-like N-terminal domain-containing protein</fullName>
    </recommendedName>
</protein>
<sequence>MAAAIVLDQPGNVSYTNLDQISGKVVVRCGKSIDVESIVVKVEGESRTRLLAPPGPSGERAKPQLEYHKILYKTQVVFPRPDILEGSWTTSKNSFTLPPGNHEYPFSVKLPFNNSCASDKSQMGTMSISGSGIEVSKPPQTHVKKTLPPTLSGFPGEAEIRYFVKATVRRSSFWKENPRAYAPFNFFPIEPPRPSPSGNEIYARQKHAFAAFPEGQSAAKAKMKSIFSKSKEPPLTSATSNEAPSISVDARLPESSILTCNDDIPLRLIVKKLNDSDAVVNLQSLEVSLIGQTKIRAHDLHTTESNSWVIVSRSNMGMPIGTASDSAGTENAIADNLWRGQTLPNTIAPSFETCNISRKYQLDVRIGLSYSGAMQSSAKPQTIILPLRLDVTVFSGIAPPSQLLEAMAQARVNKPKPTINTTTALDEKLKVEKGKRNSMTVPETPMEGPSRDLPARQGTAVPPQPPVYDDAPPSYEDAIATDLPPVNVPRPNYAPPPPTEDDVLLSDEKKGLRGRRDS</sequence>
<evidence type="ECO:0000259" key="2">
    <source>
        <dbReference type="Pfam" id="PF00339"/>
    </source>
</evidence>
<feature type="compositionally biased region" description="Basic and acidic residues" evidence="1">
    <location>
        <begin position="425"/>
        <end position="435"/>
    </location>
</feature>
<dbReference type="GO" id="GO:0031625">
    <property type="term" value="F:ubiquitin protein ligase binding"/>
    <property type="evidence" value="ECO:0007669"/>
    <property type="project" value="TreeGrafter"/>
</dbReference>
<proteinExistence type="predicted"/>
<dbReference type="InterPro" id="IPR014752">
    <property type="entry name" value="Arrestin-like_C"/>
</dbReference>
<dbReference type="InterPro" id="IPR014756">
    <property type="entry name" value="Ig_E-set"/>
</dbReference>
<keyword evidence="4" id="KW-1185">Reference proteome</keyword>
<feature type="domain" description="Arrestin-like N-terminal" evidence="2">
    <location>
        <begin position="5"/>
        <end position="116"/>
    </location>
</feature>
<accession>A0AAV9PH64</accession>
<dbReference type="PANTHER" id="PTHR11188:SF166">
    <property type="entry name" value="ARRESTIN (OR S-ANTIGEN), N-TERMINAL DOMAIN PROTEIN (AFU_ORTHOLOGUE AFUA_7G02050)"/>
    <property type="match status" value="1"/>
</dbReference>
<evidence type="ECO:0000313" key="3">
    <source>
        <dbReference type="EMBL" id="KAK5171320.1"/>
    </source>
</evidence>
<evidence type="ECO:0000313" key="4">
    <source>
        <dbReference type="Proteomes" id="UP001337655"/>
    </source>
</evidence>
<comment type="caution">
    <text evidence="3">The sequence shown here is derived from an EMBL/GenBank/DDBJ whole genome shotgun (WGS) entry which is preliminary data.</text>
</comment>